<accession>A0AAN8W1M3</accession>
<dbReference type="PANTHER" id="PTHR35121:SF2">
    <property type="entry name" value="SWIM-TYPE DOMAIN-CONTAINING PROTEIN"/>
    <property type="match status" value="1"/>
</dbReference>
<name>A0AAN8W1M3_9MAGN</name>
<sequence length="110" mass="12078">MASRAADQYGFLRGVYEGCISGNDTGIERRPYHKNCECALHKSRKHCSHTMIGGPNISYPIRRSWSEGCLALAASVHSSPSSSPAAIVKNSSQLSLYREEEEEGDISFKV</sequence>
<evidence type="ECO:0000313" key="1">
    <source>
        <dbReference type="EMBL" id="KAK6944394.1"/>
    </source>
</evidence>
<protein>
    <submittedName>
        <fullName evidence="1">Uncharacterized protein</fullName>
    </submittedName>
</protein>
<gene>
    <name evidence="1" type="ORF">RJ641_025496</name>
</gene>
<dbReference type="PANTHER" id="PTHR35121">
    <property type="entry name" value="HOMEODOMAIN PROTEIN 8, PUTATIVE-RELATED"/>
    <property type="match status" value="1"/>
</dbReference>
<dbReference type="EMBL" id="JBAMMX010000003">
    <property type="protein sequence ID" value="KAK6944394.1"/>
    <property type="molecule type" value="Genomic_DNA"/>
</dbReference>
<proteinExistence type="predicted"/>
<evidence type="ECO:0000313" key="2">
    <source>
        <dbReference type="Proteomes" id="UP001370490"/>
    </source>
</evidence>
<reference evidence="1 2" key="1">
    <citation type="submission" date="2023-12" db="EMBL/GenBank/DDBJ databases">
        <title>A high-quality genome assembly for Dillenia turbinata (Dilleniales).</title>
        <authorList>
            <person name="Chanderbali A."/>
        </authorList>
    </citation>
    <scope>NUCLEOTIDE SEQUENCE [LARGE SCALE GENOMIC DNA]</scope>
    <source>
        <strain evidence="1">LSX21</strain>
        <tissue evidence="1">Leaf</tissue>
    </source>
</reference>
<dbReference type="AlphaFoldDB" id="A0AAN8W1M3"/>
<organism evidence="1 2">
    <name type="scientific">Dillenia turbinata</name>
    <dbReference type="NCBI Taxonomy" id="194707"/>
    <lineage>
        <taxon>Eukaryota</taxon>
        <taxon>Viridiplantae</taxon>
        <taxon>Streptophyta</taxon>
        <taxon>Embryophyta</taxon>
        <taxon>Tracheophyta</taxon>
        <taxon>Spermatophyta</taxon>
        <taxon>Magnoliopsida</taxon>
        <taxon>eudicotyledons</taxon>
        <taxon>Gunneridae</taxon>
        <taxon>Pentapetalae</taxon>
        <taxon>Dilleniales</taxon>
        <taxon>Dilleniaceae</taxon>
        <taxon>Dillenia</taxon>
    </lineage>
</organism>
<keyword evidence="2" id="KW-1185">Reference proteome</keyword>
<comment type="caution">
    <text evidence="1">The sequence shown here is derived from an EMBL/GenBank/DDBJ whole genome shotgun (WGS) entry which is preliminary data.</text>
</comment>
<dbReference type="Proteomes" id="UP001370490">
    <property type="component" value="Unassembled WGS sequence"/>
</dbReference>